<dbReference type="AlphaFoldDB" id="A0AAV2E0C5"/>
<evidence type="ECO:0000313" key="1">
    <source>
        <dbReference type="EMBL" id="CAL1379232.1"/>
    </source>
</evidence>
<keyword evidence="2" id="KW-1185">Reference proteome</keyword>
<reference evidence="1 2" key="1">
    <citation type="submission" date="2024-04" db="EMBL/GenBank/DDBJ databases">
        <authorList>
            <person name="Fracassetti M."/>
        </authorList>
    </citation>
    <scope>NUCLEOTIDE SEQUENCE [LARGE SCALE GENOMIC DNA]</scope>
</reference>
<protein>
    <submittedName>
        <fullName evidence="1">Uncharacterized protein</fullName>
    </submittedName>
</protein>
<dbReference type="Proteomes" id="UP001497516">
    <property type="component" value="Chromosome 3"/>
</dbReference>
<sequence>MFVHHRRRLDRTSPAAGQTVIDLANLVGDAGTGCLSIAVDIQTGRRRESFVQKSNITLAMSLLLRRGALMSSPTTQLFSSPAPLVSQISDDTALRRLPVKSRPLWRDVVVSDERSPATLLSVFSRRKSSSATLFGRKPATVGCWEGRGCLVGFSHKI</sequence>
<proteinExistence type="predicted"/>
<accession>A0AAV2E0C5</accession>
<evidence type="ECO:0000313" key="2">
    <source>
        <dbReference type="Proteomes" id="UP001497516"/>
    </source>
</evidence>
<name>A0AAV2E0C5_9ROSI</name>
<organism evidence="1 2">
    <name type="scientific">Linum trigynum</name>
    <dbReference type="NCBI Taxonomy" id="586398"/>
    <lineage>
        <taxon>Eukaryota</taxon>
        <taxon>Viridiplantae</taxon>
        <taxon>Streptophyta</taxon>
        <taxon>Embryophyta</taxon>
        <taxon>Tracheophyta</taxon>
        <taxon>Spermatophyta</taxon>
        <taxon>Magnoliopsida</taxon>
        <taxon>eudicotyledons</taxon>
        <taxon>Gunneridae</taxon>
        <taxon>Pentapetalae</taxon>
        <taxon>rosids</taxon>
        <taxon>fabids</taxon>
        <taxon>Malpighiales</taxon>
        <taxon>Linaceae</taxon>
        <taxon>Linum</taxon>
    </lineage>
</organism>
<gene>
    <name evidence="1" type="ORF">LTRI10_LOCUS20763</name>
</gene>
<dbReference type="EMBL" id="OZ034816">
    <property type="protein sequence ID" value="CAL1379232.1"/>
    <property type="molecule type" value="Genomic_DNA"/>
</dbReference>